<dbReference type="Pfam" id="PF04408">
    <property type="entry name" value="WHD_HA2"/>
    <property type="match status" value="1"/>
</dbReference>
<dbReference type="FunFam" id="3.40.50.1100:FF:000047">
    <property type="entry name" value="Threonine synthase like 2"/>
    <property type="match status" value="1"/>
</dbReference>
<dbReference type="InterPro" id="IPR037158">
    <property type="entry name" value="Thr_synth_N_sf"/>
</dbReference>
<dbReference type="GO" id="GO:0005634">
    <property type="term" value="C:nucleus"/>
    <property type="evidence" value="ECO:0007669"/>
    <property type="project" value="UniProtKB-SubCell"/>
</dbReference>
<keyword evidence="6" id="KW-0067">ATP-binding</keyword>
<feature type="compositionally biased region" description="Low complexity" evidence="11">
    <location>
        <begin position="550"/>
        <end position="582"/>
    </location>
</feature>
<evidence type="ECO:0000256" key="7">
    <source>
        <dbReference type="ARBA" id="ARBA00022898"/>
    </source>
</evidence>
<proteinExistence type="inferred from homology"/>
<dbReference type="STRING" id="8022.A0A060YEH7"/>
<dbReference type="InterPro" id="IPR014001">
    <property type="entry name" value="Helicase_ATP-bd"/>
</dbReference>
<dbReference type="Pfam" id="PF00291">
    <property type="entry name" value="PALP"/>
    <property type="match status" value="1"/>
</dbReference>
<gene>
    <name evidence="14" type="ORF">GSONMT00030199001</name>
</gene>
<feature type="compositionally biased region" description="Basic and acidic residues" evidence="11">
    <location>
        <begin position="1284"/>
        <end position="1300"/>
    </location>
</feature>
<dbReference type="GO" id="GO:0005524">
    <property type="term" value="F:ATP binding"/>
    <property type="evidence" value="ECO:0007669"/>
    <property type="project" value="UniProtKB-KW"/>
</dbReference>
<organism evidence="14 15">
    <name type="scientific">Oncorhynchus mykiss</name>
    <name type="common">Rainbow trout</name>
    <name type="synonym">Salmo gairdneri</name>
    <dbReference type="NCBI Taxonomy" id="8022"/>
    <lineage>
        <taxon>Eukaryota</taxon>
        <taxon>Metazoa</taxon>
        <taxon>Chordata</taxon>
        <taxon>Craniata</taxon>
        <taxon>Vertebrata</taxon>
        <taxon>Euteleostomi</taxon>
        <taxon>Actinopterygii</taxon>
        <taxon>Neopterygii</taxon>
        <taxon>Teleostei</taxon>
        <taxon>Protacanthopterygii</taxon>
        <taxon>Salmoniformes</taxon>
        <taxon>Salmonidae</taxon>
        <taxon>Salmoninae</taxon>
        <taxon>Oncorhynchus</taxon>
    </lineage>
</organism>
<dbReference type="SUPFAM" id="SSF53686">
    <property type="entry name" value="Tryptophan synthase beta subunit-like PLP-dependent enzymes"/>
    <property type="match status" value="1"/>
</dbReference>
<evidence type="ECO:0000313" key="15">
    <source>
        <dbReference type="Proteomes" id="UP000193380"/>
    </source>
</evidence>
<dbReference type="Proteomes" id="UP000193380">
    <property type="component" value="Unassembled WGS sequence"/>
</dbReference>
<dbReference type="InterPro" id="IPR036052">
    <property type="entry name" value="TrpB-like_PALP_sf"/>
</dbReference>
<comment type="subcellular location">
    <subcellularLocation>
        <location evidence="2">Nucleus</location>
    </subcellularLocation>
</comment>
<evidence type="ECO:0000256" key="5">
    <source>
        <dbReference type="ARBA" id="ARBA00022741"/>
    </source>
</evidence>
<dbReference type="Gene3D" id="3.90.1380.10">
    <property type="entry name" value="Threonine synthase, N-terminal domain"/>
    <property type="match status" value="1"/>
</dbReference>
<evidence type="ECO:0000313" key="14">
    <source>
        <dbReference type="EMBL" id="CDQ87540.1"/>
    </source>
</evidence>
<dbReference type="PROSITE" id="PS51192">
    <property type="entry name" value="HELICASE_ATP_BIND_1"/>
    <property type="match status" value="1"/>
</dbReference>
<comment type="cofactor">
    <cofactor evidence="1 10">
        <name>pyridoxal 5'-phosphate</name>
        <dbReference type="ChEBI" id="CHEBI:597326"/>
    </cofactor>
</comment>
<evidence type="ECO:0000256" key="1">
    <source>
        <dbReference type="ARBA" id="ARBA00001933"/>
    </source>
</evidence>
<name>A0A060YEH7_ONCMY</name>
<evidence type="ECO:0000256" key="10">
    <source>
        <dbReference type="PIRSR" id="PIRSR604450-51"/>
    </source>
</evidence>
<dbReference type="Pfam" id="PF14821">
    <property type="entry name" value="Thr_synth_N"/>
    <property type="match status" value="1"/>
</dbReference>
<dbReference type="GO" id="GO:0046360">
    <property type="term" value="P:2-oxobutyrate biosynthetic process"/>
    <property type="evidence" value="ECO:0007669"/>
    <property type="project" value="TreeGrafter"/>
</dbReference>
<evidence type="ECO:0000256" key="9">
    <source>
        <dbReference type="ARBA" id="ARBA00023242"/>
    </source>
</evidence>
<dbReference type="SMART" id="SM00487">
    <property type="entry name" value="DEXDc"/>
    <property type="match status" value="1"/>
</dbReference>
<keyword evidence="8" id="KW-0456">Lyase</keyword>
<dbReference type="InterPro" id="IPR029144">
    <property type="entry name" value="Thr_synth_N"/>
</dbReference>
<dbReference type="FunFam" id="3.40.50.300:FF:002125">
    <property type="entry name" value="ATP-dependent helicase HrpB"/>
    <property type="match status" value="1"/>
</dbReference>
<dbReference type="GO" id="GO:0009071">
    <property type="term" value="P:serine family amino acid catabolic process"/>
    <property type="evidence" value="ECO:0007669"/>
    <property type="project" value="TreeGrafter"/>
</dbReference>
<reference evidence="14" key="1">
    <citation type="journal article" date="2014" name="Nat. Commun.">
        <title>The rainbow trout genome provides novel insights into evolution after whole-genome duplication in vertebrates.</title>
        <authorList>
            <person name="Berthelot C."/>
            <person name="Brunet F."/>
            <person name="Chalopin D."/>
            <person name="Juanchich A."/>
            <person name="Bernard M."/>
            <person name="Noel B."/>
            <person name="Bento P."/>
            <person name="Da Silva C."/>
            <person name="Labadie K."/>
            <person name="Alberti A."/>
            <person name="Aury J.M."/>
            <person name="Louis A."/>
            <person name="Dehais P."/>
            <person name="Bardou P."/>
            <person name="Montfort J."/>
            <person name="Klopp C."/>
            <person name="Cabau C."/>
            <person name="Gaspin C."/>
            <person name="Thorgaard G.H."/>
            <person name="Boussaha M."/>
            <person name="Quillet E."/>
            <person name="Guyomard R."/>
            <person name="Galiana D."/>
            <person name="Bobe J."/>
            <person name="Volff J.N."/>
            <person name="Genet C."/>
            <person name="Wincker P."/>
            <person name="Jaillon O."/>
            <person name="Roest Crollius H."/>
            <person name="Guiguen Y."/>
        </authorList>
    </citation>
    <scope>NUCLEOTIDE SEQUENCE [LARGE SCALE GENOMIC DNA]</scope>
</reference>
<dbReference type="SMART" id="SM00847">
    <property type="entry name" value="HA2"/>
    <property type="match status" value="1"/>
</dbReference>
<accession>A0A060YEH7</accession>
<evidence type="ECO:0000256" key="4">
    <source>
        <dbReference type="ARBA" id="ARBA00021942"/>
    </source>
</evidence>
<dbReference type="Gene3D" id="3.40.50.300">
    <property type="entry name" value="P-loop containing nucleotide triphosphate hydrolases"/>
    <property type="match status" value="2"/>
</dbReference>
<keyword evidence="9" id="KW-0539">Nucleus</keyword>
<dbReference type="EMBL" id="FR907979">
    <property type="protein sequence ID" value="CDQ87540.1"/>
    <property type="molecule type" value="Genomic_DNA"/>
</dbReference>
<dbReference type="InterPro" id="IPR048333">
    <property type="entry name" value="HA2_WH"/>
</dbReference>
<dbReference type="NCBIfam" id="TIGR00260">
    <property type="entry name" value="thrC"/>
    <property type="match status" value="1"/>
</dbReference>
<feature type="domain" description="Helicase ATP-binding" evidence="12">
    <location>
        <begin position="635"/>
        <end position="802"/>
    </location>
</feature>
<dbReference type="SUPFAM" id="SSF52540">
    <property type="entry name" value="P-loop containing nucleoside triphosphate hydrolases"/>
    <property type="match status" value="1"/>
</dbReference>
<dbReference type="InterPro" id="IPR001926">
    <property type="entry name" value="TrpB-like_PALP"/>
</dbReference>
<feature type="region of interest" description="Disordered" evidence="11">
    <location>
        <begin position="537"/>
        <end position="603"/>
    </location>
</feature>
<comment type="similarity">
    <text evidence="3">Belongs to the threonine synthase family.</text>
</comment>
<feature type="region of interest" description="Disordered" evidence="11">
    <location>
        <begin position="1267"/>
        <end position="1308"/>
    </location>
</feature>
<dbReference type="InterPro" id="IPR007502">
    <property type="entry name" value="Helicase-assoc_dom"/>
</dbReference>
<protein>
    <recommendedName>
        <fullName evidence="4">Threonine synthase-like 2</fullName>
    </recommendedName>
</protein>
<dbReference type="GO" id="GO:0030170">
    <property type="term" value="F:pyridoxal phosphate binding"/>
    <property type="evidence" value="ECO:0007669"/>
    <property type="project" value="TreeGrafter"/>
</dbReference>
<dbReference type="Gene3D" id="3.40.50.1100">
    <property type="match status" value="2"/>
</dbReference>
<reference evidence="14" key="2">
    <citation type="submission" date="2014-03" db="EMBL/GenBank/DDBJ databases">
        <authorList>
            <person name="Genoscope - CEA"/>
        </authorList>
    </citation>
    <scope>NUCLEOTIDE SEQUENCE</scope>
</reference>
<dbReference type="FunFam" id="3.90.1380.10:FF:000003">
    <property type="entry name" value="THR4p Threonine synthase"/>
    <property type="match status" value="1"/>
</dbReference>
<keyword evidence="5" id="KW-0547">Nucleotide-binding</keyword>
<evidence type="ECO:0000259" key="13">
    <source>
        <dbReference type="PROSITE" id="PS51194"/>
    </source>
</evidence>
<dbReference type="Pfam" id="PF21010">
    <property type="entry name" value="HA2_C"/>
    <property type="match status" value="1"/>
</dbReference>
<dbReference type="CDD" id="cd01560">
    <property type="entry name" value="Thr-synth_2"/>
    <property type="match status" value="1"/>
</dbReference>
<feature type="domain" description="Helicase C-terminal" evidence="13">
    <location>
        <begin position="808"/>
        <end position="990"/>
    </location>
</feature>
<evidence type="ECO:0000259" key="12">
    <source>
        <dbReference type="PROSITE" id="PS51192"/>
    </source>
</evidence>
<evidence type="ECO:0000256" key="3">
    <source>
        <dbReference type="ARBA" id="ARBA00005517"/>
    </source>
</evidence>
<dbReference type="GO" id="GO:0016829">
    <property type="term" value="F:lyase activity"/>
    <property type="evidence" value="ECO:0007669"/>
    <property type="project" value="UniProtKB-KW"/>
</dbReference>
<evidence type="ECO:0000256" key="11">
    <source>
        <dbReference type="SAM" id="MobiDB-lite"/>
    </source>
</evidence>
<dbReference type="PaxDb" id="8022-A0A060YEH7"/>
<dbReference type="CDD" id="cd18791">
    <property type="entry name" value="SF2_C_RHA"/>
    <property type="match status" value="1"/>
</dbReference>
<dbReference type="Gene3D" id="1.20.120.1080">
    <property type="match status" value="1"/>
</dbReference>
<dbReference type="InterPro" id="IPR051166">
    <property type="entry name" value="Threonine_Synthase"/>
</dbReference>
<dbReference type="PROSITE" id="PS51194">
    <property type="entry name" value="HELICASE_CTER"/>
    <property type="match status" value="1"/>
</dbReference>
<evidence type="ECO:0000256" key="8">
    <source>
        <dbReference type="ARBA" id="ARBA00023239"/>
    </source>
</evidence>
<dbReference type="InterPro" id="IPR004450">
    <property type="entry name" value="Thr_synthase-like"/>
</dbReference>
<evidence type="ECO:0000256" key="2">
    <source>
        <dbReference type="ARBA" id="ARBA00004123"/>
    </source>
</evidence>
<dbReference type="PANTHER" id="PTHR42690:SF1">
    <property type="entry name" value="THREONINE SYNTHASE-LIKE 2"/>
    <property type="match status" value="1"/>
</dbReference>
<dbReference type="Pfam" id="PF13245">
    <property type="entry name" value="AAA_19"/>
    <property type="match status" value="1"/>
</dbReference>
<dbReference type="PANTHER" id="PTHR42690">
    <property type="entry name" value="THREONINE SYNTHASE FAMILY MEMBER"/>
    <property type="match status" value="1"/>
</dbReference>
<feature type="modified residue" description="N6-(pyridoxal phosphate)lysine" evidence="10">
    <location>
        <position position="149"/>
    </location>
</feature>
<sequence length="1308" mass="143835">MSLSIHLSASYSPGHLVATVRYFGAISSYSKRTVSDMQYCSTRGGVQGWDFQDVLLSGYAPDGGMFMPETLPTLTPDTLRSWSSLSYPQLVTEVCSLFIPTELIPRADLDGLVSAALSGFAVPGVVSLARLKGGLCVLELFHGETLAFKDLAMTCTVRFLDYLLRKESRRAIVLVGTSGDTGGSAIQSARGLGGVDVVVVYPRGRITLVQEKQMITCLEDNIHVFAADGSSDDIDVPIRRLFSDQELVKQHSLMSLNSVNWSRVMVQLAHFIYAYLHVSGLEQVETGAPLPALEMVVPTGGAGNIAAGCIVKQMGIPLCLVAMTNANDIVHRTVQSGDFSMATNVTQTMAPAIDIQDPYNMERVFWLLSGRDGALVKGMMEEFQHSHRHTLPEALHKQLSQVLTAGAVRDEGIVETMQRCWKENQYLLCPHTAVAVWHHYHYPPTAGVNRCCIATASPAKFQAAVQKAGLTLDLPEAVRALDKMSTRYLALERGQDWGKDWECMLKQHIQAIGSARQRGVAYYSTVEFTPLPPLSLSPLPSPPTHPAIMASSPPAAPSTTSPSTRRPPSALDSLSMSSLLSGDLEDEAGDRGGDEGGLGDLEVNPYDGLPFSSRYYSLLEERKRLPVWSLKYRLLEHLETNSMVVVSAPCGTGKSTQVPQWCVEYAQSHEFSHGLVCCSQPYAVAAASLALRVADEMDLSLGLEVGYCVPHDDGCTPDTLLRFVSDSLLLGEMMSDPLLRQYGVLVVDEVQERTVPTDVLLGLLRDVCDQRSDNLRVVLLTDPSISPSLATFLETRRRPLSAAAACHIVLDLHRRGEEGDVMVFLPSAQEIDECGFLLQKESVALSPQLGPLRVLHLHTGLGGATQRVYEPEPERPSGIGVGMGVRRRVILTDTLGEASFSLSAVRYVIDTGMQLKTVYNPQIRADSQVLRPISRHQADMRTQRVNGDLPGLCFRLYPQALYEEGMAEARSPGVMEENLSHLVLLLKRLDIADMGQCKFLDRPAPEALMQALEDLDYLAALDDDGNLSEVGIIMSELPLEPSLAKALIAACEFDCVNELLTIAAMLTAPPCFVTPPPQREEAAATHRRPLLHNEGDHLTLINIYNAYIQHNEDDAWCTTNFLNPAALRLAGMIRAELLEVMQRIELPVSPPAFGCQDNCTNIKRALISGFFLKVAHDVDGSGNYLLLTHRHVAHLHPFSSYLCRRPRPNPPSWVLYHEFTISHDNCVRTASEVHPHMLVELAPQYYLGNLPSSEGRDQLMELRQSLLPPEEEQERGPEGTYDTPHIEEHLDRTADPRNQDSTELCVIQ</sequence>
<keyword evidence="7 10" id="KW-0663">Pyridoxal phosphate</keyword>
<dbReference type="InterPro" id="IPR027417">
    <property type="entry name" value="P-loop_NTPase"/>
</dbReference>
<evidence type="ECO:0000256" key="6">
    <source>
        <dbReference type="ARBA" id="ARBA00022840"/>
    </source>
</evidence>
<dbReference type="InterPro" id="IPR011709">
    <property type="entry name" value="DEAD-box_helicase_OB_fold"/>
</dbReference>
<dbReference type="InterPro" id="IPR001650">
    <property type="entry name" value="Helicase_C-like"/>
</dbReference>
<dbReference type="FunFam" id="1.20.120.1080:FF:000010">
    <property type="entry name" value="ATP-dependent RNA helicase DQX1 isoform X1"/>
    <property type="match status" value="1"/>
</dbReference>
<dbReference type="Pfam" id="PF07717">
    <property type="entry name" value="OB_NTP_bind"/>
    <property type="match status" value="1"/>
</dbReference>